<dbReference type="AlphaFoldDB" id="A0A1M6W6F9"/>
<name>A0A1M6W6F9_9BACT</name>
<gene>
    <name evidence="1" type="ORF">SAMN02746009_01760</name>
</gene>
<reference evidence="2" key="1">
    <citation type="submission" date="2016-11" db="EMBL/GenBank/DDBJ databases">
        <authorList>
            <person name="Varghese N."/>
            <person name="Submissions S."/>
        </authorList>
    </citation>
    <scope>NUCLEOTIDE SEQUENCE [LARGE SCALE GENOMIC DNA]</scope>
    <source>
        <strain evidence="2">DSM 18569</strain>
    </source>
</reference>
<protein>
    <submittedName>
        <fullName evidence="1">Uncharacterized protein</fullName>
    </submittedName>
</protein>
<evidence type="ECO:0000313" key="1">
    <source>
        <dbReference type="EMBL" id="SHK89219.1"/>
    </source>
</evidence>
<evidence type="ECO:0000313" key="2">
    <source>
        <dbReference type="Proteomes" id="UP000183947"/>
    </source>
</evidence>
<organism evidence="1 2">
    <name type="scientific">Hymenobacter psychrotolerans DSM 18569</name>
    <dbReference type="NCBI Taxonomy" id="1121959"/>
    <lineage>
        <taxon>Bacteria</taxon>
        <taxon>Pseudomonadati</taxon>
        <taxon>Bacteroidota</taxon>
        <taxon>Cytophagia</taxon>
        <taxon>Cytophagales</taxon>
        <taxon>Hymenobacteraceae</taxon>
        <taxon>Hymenobacter</taxon>
    </lineage>
</organism>
<proteinExistence type="predicted"/>
<dbReference type="Proteomes" id="UP000183947">
    <property type="component" value="Unassembled WGS sequence"/>
</dbReference>
<accession>A0A1M6W6F9</accession>
<keyword evidence="2" id="KW-1185">Reference proteome</keyword>
<sequence length="124" mass="13238">MVFLSFRAVAAGAGQAARITLLSSQAAPGRLKPQPATPPSAFPEYLAVKLLDAAGQPLGEAIVLEHPLRKTVEYTNEKQQLGQRLVSLPEAEFFVRLAPPAQATQVRVEEFADATLLAASSFPL</sequence>
<dbReference type="STRING" id="1121959.SAMN02746009_01760"/>
<dbReference type="EMBL" id="FRAS01000007">
    <property type="protein sequence ID" value="SHK89219.1"/>
    <property type="molecule type" value="Genomic_DNA"/>
</dbReference>